<accession>A0A4R3NBP0</accession>
<keyword evidence="2" id="KW-0812">Transmembrane</keyword>
<keyword evidence="2" id="KW-1133">Transmembrane helix</keyword>
<feature type="transmembrane region" description="Helical" evidence="2">
    <location>
        <begin position="246"/>
        <end position="268"/>
    </location>
</feature>
<evidence type="ECO:0000256" key="2">
    <source>
        <dbReference type="SAM" id="Phobius"/>
    </source>
</evidence>
<dbReference type="RefSeq" id="WP_114958945.1">
    <property type="nucleotide sequence ID" value="NZ_MSZW01000005.1"/>
</dbReference>
<dbReference type="AlphaFoldDB" id="A0A4R3NBP0"/>
<proteinExistence type="predicted"/>
<gene>
    <name evidence="3" type="ORF">EDC34_101142</name>
</gene>
<evidence type="ECO:0000313" key="3">
    <source>
        <dbReference type="EMBL" id="TCT25816.1"/>
    </source>
</evidence>
<keyword evidence="2" id="KW-0472">Membrane</keyword>
<reference evidence="3 4" key="1">
    <citation type="submission" date="2019-03" db="EMBL/GenBank/DDBJ databases">
        <title>Genomic Encyclopedia of Type Strains, Phase IV (KMG-IV): sequencing the most valuable type-strain genomes for metagenomic binning, comparative biology and taxonomic classification.</title>
        <authorList>
            <person name="Goeker M."/>
        </authorList>
    </citation>
    <scope>NUCLEOTIDE SEQUENCE [LARGE SCALE GENOMIC DNA]</scope>
    <source>
        <strain evidence="3 4">DSM 13605</strain>
    </source>
</reference>
<protein>
    <submittedName>
        <fullName evidence="3">Uncharacterized protein</fullName>
    </submittedName>
</protein>
<feature type="transmembrane region" description="Helical" evidence="2">
    <location>
        <begin position="60"/>
        <end position="83"/>
    </location>
</feature>
<evidence type="ECO:0000256" key="1">
    <source>
        <dbReference type="SAM" id="MobiDB-lite"/>
    </source>
</evidence>
<name>A0A4R3NBP0_9GAMM</name>
<feature type="region of interest" description="Disordered" evidence="1">
    <location>
        <begin position="400"/>
        <end position="426"/>
    </location>
</feature>
<organism evidence="3 4">
    <name type="scientific">Thermomonas haemolytica</name>
    <dbReference type="NCBI Taxonomy" id="141949"/>
    <lineage>
        <taxon>Bacteria</taxon>
        <taxon>Pseudomonadati</taxon>
        <taxon>Pseudomonadota</taxon>
        <taxon>Gammaproteobacteria</taxon>
        <taxon>Lysobacterales</taxon>
        <taxon>Lysobacteraceae</taxon>
        <taxon>Thermomonas</taxon>
    </lineage>
</organism>
<feature type="transmembrane region" description="Helical" evidence="2">
    <location>
        <begin position="21"/>
        <end position="40"/>
    </location>
</feature>
<comment type="caution">
    <text evidence="3">The sequence shown here is derived from an EMBL/GenBank/DDBJ whole genome shotgun (WGS) entry which is preliminary data.</text>
</comment>
<feature type="transmembrane region" description="Helical" evidence="2">
    <location>
        <begin position="136"/>
        <end position="164"/>
    </location>
</feature>
<dbReference type="EMBL" id="SMAP01000001">
    <property type="protein sequence ID" value="TCT25816.1"/>
    <property type="molecule type" value="Genomic_DNA"/>
</dbReference>
<dbReference type="Proteomes" id="UP000295414">
    <property type="component" value="Unassembled WGS sequence"/>
</dbReference>
<dbReference type="OrthoDB" id="1491387at2"/>
<sequence>MSELIEDARQLPRRTTPTWEVELLISGVAVFAMLQLPGWLDDRMFALAPRLGDEWLSVLRLSYFYAKSAAVVLAATFALHLLLRAQWIALVGTHSVYPLGIRLDRLKMGPIQRAIEEARPDSTMEAIERADNRASIVFAIGVSVALIIASVCIGFCGTLLVATLATRMLGWQVDPLVTMCVVFGLFMVPFALATWLDHQFGARLRAGSPARRLIAGLLRLYTRIGMGRRNNRIVAILGSNGGERRMMAVVVGVMLAAIIGVVVADLLARDGSRFGSYAQLPDSDMLALHPAHYDDQRDPGRDAPLPYVQSAIITGPYLQLVVPYRPNRDEAAMRIACATRTQGLAGEALAAARLACLQDLHPVTLDGKPLKDLRYDIASDPRSDRPALLAMIDVRDLPRGRHELHVGRPSRAGRKPDQGTPDPGYDAIAFWR</sequence>
<feature type="transmembrane region" description="Helical" evidence="2">
    <location>
        <begin position="176"/>
        <end position="196"/>
    </location>
</feature>
<keyword evidence="4" id="KW-1185">Reference proteome</keyword>
<evidence type="ECO:0000313" key="4">
    <source>
        <dbReference type="Proteomes" id="UP000295414"/>
    </source>
</evidence>